<dbReference type="Pfam" id="PF00551">
    <property type="entry name" value="Formyl_trans_N"/>
    <property type="match status" value="1"/>
</dbReference>
<name>A0A0G0G6I1_9BACT</name>
<evidence type="ECO:0000313" key="3">
    <source>
        <dbReference type="Proteomes" id="UP000034917"/>
    </source>
</evidence>
<organism evidence="2 3">
    <name type="scientific">Candidatus Roizmanbacteria bacterium GW2011_GWC2_37_13</name>
    <dbReference type="NCBI Taxonomy" id="1618486"/>
    <lineage>
        <taxon>Bacteria</taxon>
        <taxon>Candidatus Roizmaniibacteriota</taxon>
    </lineage>
</organism>
<protein>
    <submittedName>
        <fullName evidence="2">Methionyl-tRNA formyltransferase</fullName>
    </submittedName>
</protein>
<comment type="caution">
    <text evidence="2">The sequence shown here is derived from an EMBL/GenBank/DDBJ whole genome shotgun (WGS) entry which is preliminary data.</text>
</comment>
<dbReference type="GO" id="GO:0004479">
    <property type="term" value="F:methionyl-tRNA formyltransferase activity"/>
    <property type="evidence" value="ECO:0007669"/>
    <property type="project" value="TreeGrafter"/>
</dbReference>
<sequence length="253" mass="29365">MKIKNIVFLGRKPLAYEAIKYLLCEGYTIKYVILDSLRYCYGIPVETNDKTLYSLISKKSQKIANIDLVVSYLYWRRIKQPLIDLPRYGCINFHPAPLPDYKGRAGYNTAILDGRKKYGVSAHYITDERFDAGPIIKVTEFPIDENENAYTLEEKSQKQLFLLFKDTLEKLNLESKINTIKNKGGIYVSSDQLEKMKKVDLKTKKTNIINKKIRAFFFPPYSGAYIKIKDEKFTLVNQETLSFINKKLNNAKK</sequence>
<dbReference type="SUPFAM" id="SSF53328">
    <property type="entry name" value="Formyltransferase"/>
    <property type="match status" value="1"/>
</dbReference>
<dbReference type="Gene3D" id="3.40.50.12230">
    <property type="match status" value="1"/>
</dbReference>
<feature type="domain" description="Formyl transferase N-terminal" evidence="1">
    <location>
        <begin position="62"/>
        <end position="158"/>
    </location>
</feature>
<keyword evidence="2" id="KW-0808">Transferase</keyword>
<proteinExistence type="predicted"/>
<dbReference type="AlphaFoldDB" id="A0A0G0G6I1"/>
<dbReference type="Proteomes" id="UP000034917">
    <property type="component" value="Unassembled WGS sequence"/>
</dbReference>
<evidence type="ECO:0000259" key="1">
    <source>
        <dbReference type="Pfam" id="PF00551"/>
    </source>
</evidence>
<reference evidence="2 3" key="1">
    <citation type="journal article" date="2015" name="Nature">
        <title>rRNA introns, odd ribosomes, and small enigmatic genomes across a large radiation of phyla.</title>
        <authorList>
            <person name="Brown C.T."/>
            <person name="Hug L.A."/>
            <person name="Thomas B.C."/>
            <person name="Sharon I."/>
            <person name="Castelle C.J."/>
            <person name="Singh A."/>
            <person name="Wilkins M.J."/>
            <person name="Williams K.H."/>
            <person name="Banfield J.F."/>
        </authorList>
    </citation>
    <scope>NUCLEOTIDE SEQUENCE [LARGE SCALE GENOMIC DNA]</scope>
</reference>
<dbReference type="InterPro" id="IPR036477">
    <property type="entry name" value="Formyl_transf_N_sf"/>
</dbReference>
<accession>A0A0G0G6I1</accession>
<evidence type="ECO:0000313" key="2">
    <source>
        <dbReference type="EMBL" id="KKQ26708.1"/>
    </source>
</evidence>
<dbReference type="GO" id="GO:0005829">
    <property type="term" value="C:cytosol"/>
    <property type="evidence" value="ECO:0007669"/>
    <property type="project" value="TreeGrafter"/>
</dbReference>
<dbReference type="EMBL" id="LBSV01000001">
    <property type="protein sequence ID" value="KKQ26708.1"/>
    <property type="molecule type" value="Genomic_DNA"/>
</dbReference>
<dbReference type="PANTHER" id="PTHR11138:SF5">
    <property type="entry name" value="METHIONYL-TRNA FORMYLTRANSFERASE, MITOCHONDRIAL"/>
    <property type="match status" value="1"/>
</dbReference>
<dbReference type="InterPro" id="IPR002376">
    <property type="entry name" value="Formyl_transf_N"/>
</dbReference>
<dbReference type="PANTHER" id="PTHR11138">
    <property type="entry name" value="METHIONYL-TRNA FORMYLTRANSFERASE"/>
    <property type="match status" value="1"/>
</dbReference>
<gene>
    <name evidence="2" type="ORF">US40_C0001G0057</name>
</gene>
<dbReference type="CDD" id="cd08369">
    <property type="entry name" value="FMT_core"/>
    <property type="match status" value="1"/>
</dbReference>